<keyword evidence="1" id="KW-1133">Transmembrane helix</keyword>
<dbReference type="SUPFAM" id="SSF50978">
    <property type="entry name" value="WD40 repeat-like"/>
    <property type="match status" value="1"/>
</dbReference>
<evidence type="ECO:0000259" key="2">
    <source>
        <dbReference type="Pfam" id="PF19919"/>
    </source>
</evidence>
<comment type="caution">
    <text evidence="3">The sequence shown here is derived from an EMBL/GenBank/DDBJ whole genome shotgun (WGS) entry which is preliminary data.</text>
</comment>
<dbReference type="EMBL" id="JBHLTS010000018">
    <property type="protein sequence ID" value="MFC0513871.1"/>
    <property type="molecule type" value="Genomic_DNA"/>
</dbReference>
<feature type="domain" description="MoxR-vWA-beta-propeller ternary system" evidence="2">
    <location>
        <begin position="3"/>
        <end position="174"/>
    </location>
</feature>
<keyword evidence="1" id="KW-0812">Transmembrane</keyword>
<dbReference type="InterPro" id="IPR045551">
    <property type="entry name" value="bpX3"/>
</dbReference>
<gene>
    <name evidence="3" type="ORF">ACFFGT_06660</name>
</gene>
<evidence type="ECO:0000313" key="3">
    <source>
        <dbReference type="EMBL" id="MFC0513871.1"/>
    </source>
</evidence>
<dbReference type="Pfam" id="PF19919">
    <property type="entry name" value="bpX3"/>
    <property type="match status" value="1"/>
</dbReference>
<evidence type="ECO:0000256" key="1">
    <source>
        <dbReference type="SAM" id="Phobius"/>
    </source>
</evidence>
<evidence type="ECO:0000313" key="4">
    <source>
        <dbReference type="Proteomes" id="UP001589828"/>
    </source>
</evidence>
<keyword evidence="1" id="KW-0472">Membrane</keyword>
<sequence>MLLQLKYNGQGNREVNAAFLPGVSPAAWFREMQLWHINLQTVRCFIMPQSIAVNESAGLFVIFHEKHVPAAQFIQYPYSMLAGKLFIPLKSTLYPVIGNDELKVLLLWELQVFHPFIGLVGFEKKDEIKLSSLIAIPQSKQNNWHMAHPGLVQPQGLRMIALEPEEFADVLDNIKEDVGSKPLDEIPDITAGEGSELPGSIKAILKSLSMIALFLLMVLGFIGKVLFFMFYAIFPSAKPVGNSQRKGWLQQLENWVNRKIADLDKQRDSELKRLMNMFDSDSDEALKYAIPLDSPYLNRGDGPKSGKLTRRNSLDFNLRRLGGGGRVDSWNVGDYHAKLRARYQQSAREAVDKGNFKKAAYIYAHLLGDFYSASTVLQQGKLYREAAALYKDHLKNNRMAAECLEKGGLLTEAIPLYIELDHTEKVGDLYMQLDQQENAFKYYDETLDRLKTGKHYQEAARLSMDKMNRKHQAQQLLLTGWEDTANPEACLKAYFEMSHEPEDDDLSHEVKKIYADHVPRLKRTSFLNVLADITQKYRGKQLEDTSLNIAYEIVHTQVENGEMSGLKLMNRFVPGDRLLTADANRFVSNNKQLPEISTKPTYLDFKNNTKCIDLVVYHDQILAIGLKGNDLMLMRANWNGKATYEFLFKWQPNVAFSLITGSISEYVILVGKEVPYLIDKKMESFTYFERGFFLKAFPGLPAGVIGSCISISGALTFLYHENGFAKLGHFSVRDKGELKASHHCKLDGEDVKFGSGIATPLPMVFRKEHFYYCLDMSLLRFDAKGNMEVLQIGANIIKFSVTGYHTSLKIALLTDQGCMVIIPAINEMRVRGDFFAQDFAATDIKILTDNLLIITGGNQAQVYDLSAKQPQQISTISTEKNIERIIASPKRHHCAFLEADNRISIYNMEGV</sequence>
<proteinExistence type="predicted"/>
<feature type="transmembrane region" description="Helical" evidence="1">
    <location>
        <begin position="211"/>
        <end position="234"/>
    </location>
</feature>
<accession>A0ABV6L2B6</accession>
<dbReference type="Gene3D" id="1.25.40.10">
    <property type="entry name" value="Tetratricopeptide repeat domain"/>
    <property type="match status" value="1"/>
</dbReference>
<keyword evidence="4" id="KW-1185">Reference proteome</keyword>
<dbReference type="RefSeq" id="WP_377021732.1">
    <property type="nucleotide sequence ID" value="NZ_JBHLTS010000018.1"/>
</dbReference>
<dbReference type="Proteomes" id="UP001589828">
    <property type="component" value="Unassembled WGS sequence"/>
</dbReference>
<reference evidence="3 4" key="1">
    <citation type="submission" date="2024-09" db="EMBL/GenBank/DDBJ databases">
        <authorList>
            <person name="Sun Q."/>
            <person name="Mori K."/>
        </authorList>
    </citation>
    <scope>NUCLEOTIDE SEQUENCE [LARGE SCALE GENOMIC DNA]</scope>
    <source>
        <strain evidence="3 4">NCAIM B.02415</strain>
    </source>
</reference>
<protein>
    <recommendedName>
        <fullName evidence="2">MoxR-vWA-beta-propeller ternary system domain-containing protein</fullName>
    </recommendedName>
</protein>
<dbReference type="SUPFAM" id="SSF48452">
    <property type="entry name" value="TPR-like"/>
    <property type="match status" value="1"/>
</dbReference>
<name>A0ABV6L2B6_9SPHI</name>
<dbReference type="InterPro" id="IPR036322">
    <property type="entry name" value="WD40_repeat_dom_sf"/>
</dbReference>
<dbReference type="InterPro" id="IPR011990">
    <property type="entry name" value="TPR-like_helical_dom_sf"/>
</dbReference>
<organism evidence="3 4">
    <name type="scientific">Mucilaginibacter angelicae</name>
    <dbReference type="NCBI Taxonomy" id="869718"/>
    <lineage>
        <taxon>Bacteria</taxon>
        <taxon>Pseudomonadati</taxon>
        <taxon>Bacteroidota</taxon>
        <taxon>Sphingobacteriia</taxon>
        <taxon>Sphingobacteriales</taxon>
        <taxon>Sphingobacteriaceae</taxon>
        <taxon>Mucilaginibacter</taxon>
    </lineage>
</organism>